<keyword evidence="4 10" id="KW-0812">Transmembrane</keyword>
<reference evidence="11" key="1">
    <citation type="submission" date="2017-12" db="EMBL/GenBank/DDBJ databases">
        <title>Gene loss provides genomic basis for host adaptation in cereal stripe rust fungi.</title>
        <authorList>
            <person name="Xia C."/>
        </authorList>
    </citation>
    <scope>NUCLEOTIDE SEQUENCE [LARGE SCALE GENOMIC DNA]</scope>
    <source>
        <strain evidence="11">93-210</strain>
    </source>
</reference>
<evidence type="ECO:0000256" key="6">
    <source>
        <dbReference type="ARBA" id="ARBA00022927"/>
    </source>
</evidence>
<evidence type="ECO:0000256" key="4">
    <source>
        <dbReference type="ARBA" id="ARBA00022692"/>
    </source>
</evidence>
<feature type="transmembrane region" description="Helical" evidence="10">
    <location>
        <begin position="763"/>
        <end position="784"/>
    </location>
</feature>
<comment type="similarity">
    <text evidence="2">Belongs to the oligopeptide OPT transporter family.</text>
</comment>
<feature type="transmembrane region" description="Helical" evidence="10">
    <location>
        <begin position="849"/>
        <end position="869"/>
    </location>
</feature>
<feature type="non-terminal residue" evidence="11">
    <location>
        <position position="1168"/>
    </location>
</feature>
<feature type="transmembrane region" description="Helical" evidence="10">
    <location>
        <begin position="543"/>
        <end position="568"/>
    </location>
</feature>
<dbReference type="EMBL" id="PKSL01000159">
    <property type="protein sequence ID" value="POW01454.1"/>
    <property type="molecule type" value="Genomic_DNA"/>
</dbReference>
<evidence type="ECO:0000313" key="12">
    <source>
        <dbReference type="Proteomes" id="UP000239156"/>
    </source>
</evidence>
<keyword evidence="5" id="KW-0571">Peptide transport</keyword>
<dbReference type="NCBIfam" id="TIGR00728">
    <property type="entry name" value="OPT_sfam"/>
    <property type="match status" value="1"/>
</dbReference>
<dbReference type="GO" id="GO:0035673">
    <property type="term" value="F:oligopeptide transmembrane transporter activity"/>
    <property type="evidence" value="ECO:0007669"/>
    <property type="project" value="InterPro"/>
</dbReference>
<organism evidence="11 12">
    <name type="scientific">Puccinia striiformis</name>
    <dbReference type="NCBI Taxonomy" id="27350"/>
    <lineage>
        <taxon>Eukaryota</taxon>
        <taxon>Fungi</taxon>
        <taxon>Dikarya</taxon>
        <taxon>Basidiomycota</taxon>
        <taxon>Pucciniomycotina</taxon>
        <taxon>Pucciniomycetes</taxon>
        <taxon>Pucciniales</taxon>
        <taxon>Pucciniaceae</taxon>
        <taxon>Puccinia</taxon>
    </lineage>
</organism>
<evidence type="ECO:0000256" key="2">
    <source>
        <dbReference type="ARBA" id="ARBA00008807"/>
    </source>
</evidence>
<feature type="transmembrane region" description="Helical" evidence="10">
    <location>
        <begin position="291"/>
        <end position="314"/>
    </location>
</feature>
<keyword evidence="8 10" id="KW-0472">Membrane</keyword>
<evidence type="ECO:0000313" key="11">
    <source>
        <dbReference type="EMBL" id="POW01454.1"/>
    </source>
</evidence>
<keyword evidence="7 10" id="KW-1133">Transmembrane helix</keyword>
<evidence type="ECO:0000256" key="10">
    <source>
        <dbReference type="SAM" id="Phobius"/>
    </source>
</evidence>
<evidence type="ECO:0000256" key="8">
    <source>
        <dbReference type="ARBA" id="ARBA00023136"/>
    </source>
</evidence>
<dbReference type="GO" id="GO:0015031">
    <property type="term" value="P:protein transport"/>
    <property type="evidence" value="ECO:0007669"/>
    <property type="project" value="UniProtKB-KW"/>
</dbReference>
<dbReference type="Pfam" id="PF03169">
    <property type="entry name" value="OPT"/>
    <property type="match status" value="1"/>
</dbReference>
<feature type="transmembrane region" description="Helical" evidence="10">
    <location>
        <begin position="496"/>
        <end position="518"/>
    </location>
</feature>
<protein>
    <submittedName>
        <fullName evidence="11">Uncharacterized protein</fullName>
    </submittedName>
</protein>
<name>A0A2S4UVY2_9BASI</name>
<comment type="subcellular location">
    <subcellularLocation>
        <location evidence="1">Membrane</location>
        <topology evidence="1">Multi-pass membrane protein</topology>
    </subcellularLocation>
</comment>
<feature type="region of interest" description="Disordered" evidence="9">
    <location>
        <begin position="377"/>
        <end position="406"/>
    </location>
</feature>
<evidence type="ECO:0000256" key="1">
    <source>
        <dbReference type="ARBA" id="ARBA00004141"/>
    </source>
</evidence>
<feature type="compositionally biased region" description="Polar residues" evidence="9">
    <location>
        <begin position="377"/>
        <end position="389"/>
    </location>
</feature>
<dbReference type="VEuPathDB" id="FungiDB:PSHT_16309"/>
<feature type="transmembrane region" description="Helical" evidence="10">
    <location>
        <begin position="647"/>
        <end position="667"/>
    </location>
</feature>
<feature type="transmembrane region" description="Helical" evidence="10">
    <location>
        <begin position="687"/>
        <end position="709"/>
    </location>
</feature>
<feature type="transmembrane region" description="Helical" evidence="10">
    <location>
        <begin position="876"/>
        <end position="899"/>
    </location>
</feature>
<dbReference type="InterPro" id="IPR004648">
    <property type="entry name" value="Oligpept_transpt"/>
</dbReference>
<comment type="caution">
    <text evidence="11">The sequence shown here is derived from an EMBL/GenBank/DDBJ whole genome shotgun (WGS) entry which is preliminary data.</text>
</comment>
<dbReference type="GO" id="GO:0016020">
    <property type="term" value="C:membrane"/>
    <property type="evidence" value="ECO:0007669"/>
    <property type="project" value="UniProtKB-SubCell"/>
</dbReference>
<dbReference type="AlphaFoldDB" id="A0A2S4UVY2"/>
<dbReference type="InterPro" id="IPR004813">
    <property type="entry name" value="OPT"/>
</dbReference>
<evidence type="ECO:0000256" key="5">
    <source>
        <dbReference type="ARBA" id="ARBA00022856"/>
    </source>
</evidence>
<dbReference type="VEuPathDB" id="FungiDB:PSTT_12516"/>
<dbReference type="PANTHER" id="PTHR22601">
    <property type="entry name" value="ISP4 LIKE PROTEIN"/>
    <property type="match status" value="1"/>
</dbReference>
<evidence type="ECO:0000256" key="7">
    <source>
        <dbReference type="ARBA" id="ARBA00022989"/>
    </source>
</evidence>
<gene>
    <name evidence="11" type="ORF">PSTT_12516</name>
</gene>
<proteinExistence type="inferred from homology"/>
<sequence>MIIHRPEVDIENIFHPPLDQYLLTTAPPPLNGCSLRHCALQLKMEQSQSYLHIDWRDADEQSSNRSGKKSQTIYDIVEHTVHQFIIKDDWLPLLKLLYTDAAQARQAEQPVVIAKVGHSPYCHAAWPVCSAGLTGVHPTSTSPVILHGSDVDACARDLLLTSNRTTTWLNLHNNKNTGPWWFTDVLTAAQPCVYLTHTFIGVSRLADSACNKDRLESINLTFHLRQLYRLKSQISTSRAPIVLSYRAPLTLTGTVPVSAVSLSRAIGAVSLRFGRVNHRPTHQLHSSAQCFGVSLCLRLLYVALAIAVLTFLAFHDTPARGQIVISSDSETQLRPAASPIKYNMAHSPKQDEPQYPSIEGELGQSFSTLPFQLNETVKTNGNDQKSSPPVKQPDLDEDVWKEQASEPEDLESVLRYLAQVIADNEDDLNFPSHLLDRATEALQPGVPAETVLEITSAIRAELRRGEENSPYPEHVDDWDLLGTGLNQFFAPRLPSISLSITFAQLVAYPIGCFMARVLPTRLFRVAGYQFTLNPGPFNMKEHMLISIMANVSFGGAYVTDIIAVLRIPRFYNNEALGNNLGFQLTMTLSSQLIGYTLAGLTREFLVYPSAMVWWGNLMEISVLRALHVKDNQPANGWKISQMRWTTWISPTNVKLAMITGTVSGLGLNPFPTFDWNFMSINPVVTPLWSIMNYYGGACVAFVAICGIFFGNIAHTQYLPINTNAIFDRFGKRYNASHILNAVGDLDQTKYEAYSPPYMSAASIMTFTAFFALYTSTIMHSLLFYRKHLSGGFALFWRQLKRSLSDSPIISRLIHRHETELTKADRLARPRYTGDIHCRLMSVYPEVPQWWFMLIGVIATGMAIFMVTYYETQMPVWGLFFAFGLALVLIVPTGIVEAVASISAPLNVRFHLTLPTCYVSDYLLKVISELVGGYALAGKPLGNMLFKTFGYITTAQAISYASDLKLAHYVKIPPRATFAAQTVGTVLSAFISVAVLDWQIGHFSDLCSPTQALHFTCPGYNTFFSSSIIWGAVGPLRLFTKDGALYSFCMYGFAKTSFCTSATREPEPDPDHQCRIDLACHLRWSFEFRSSELGIPDTGHPSSNFFQRYLKFRYTAWYEKYALTLTAGFGAGVRCLDCFTFSLFNSMETNGNGSATPSFQKDVMENLVD</sequence>
<evidence type="ECO:0000256" key="3">
    <source>
        <dbReference type="ARBA" id="ARBA00022448"/>
    </source>
</evidence>
<keyword evidence="6" id="KW-0653">Protein transport</keyword>
<keyword evidence="3" id="KW-0813">Transport</keyword>
<dbReference type="Proteomes" id="UP000239156">
    <property type="component" value="Unassembled WGS sequence"/>
</dbReference>
<evidence type="ECO:0000256" key="9">
    <source>
        <dbReference type="SAM" id="MobiDB-lite"/>
    </source>
</evidence>
<keyword evidence="12" id="KW-1185">Reference proteome</keyword>
<accession>A0A2S4UVY2</accession>